<evidence type="ECO:0000313" key="1">
    <source>
        <dbReference type="EMBL" id="TKV70946.1"/>
    </source>
</evidence>
<protein>
    <submittedName>
        <fullName evidence="1">Uncharacterized protein</fullName>
    </submittedName>
</protein>
<gene>
    <name evidence="1" type="ORF">FDV58_40750</name>
</gene>
<organism evidence="1 2">
    <name type="scientific">Bradyrhizobium elkanii</name>
    <dbReference type="NCBI Taxonomy" id="29448"/>
    <lineage>
        <taxon>Bacteria</taxon>
        <taxon>Pseudomonadati</taxon>
        <taxon>Pseudomonadota</taxon>
        <taxon>Alphaproteobacteria</taxon>
        <taxon>Hyphomicrobiales</taxon>
        <taxon>Nitrobacteraceae</taxon>
        <taxon>Bradyrhizobium</taxon>
    </lineage>
</organism>
<dbReference type="EMBL" id="SZZP01000054">
    <property type="protein sequence ID" value="TKV70946.1"/>
    <property type="molecule type" value="Genomic_DNA"/>
</dbReference>
<sequence length="76" mass="8482">MNGFVSRTKPLILRDHALMPAYSHMMAQKVADGALYQRRIADYRLQTMRGDKLAMHHPTGEGLNANVSACLLIDAQ</sequence>
<name>A0A4U6RE46_BRAEL</name>
<comment type="caution">
    <text evidence="1">The sequence shown here is derived from an EMBL/GenBank/DDBJ whole genome shotgun (WGS) entry which is preliminary data.</text>
</comment>
<accession>A0A4U6RE46</accession>
<dbReference type="Proteomes" id="UP000305095">
    <property type="component" value="Unassembled WGS sequence"/>
</dbReference>
<dbReference type="AlphaFoldDB" id="A0A4U6RE46"/>
<reference evidence="1 2" key="1">
    <citation type="submission" date="2019-05" db="EMBL/GenBank/DDBJ databases">
        <title>Draft Genome of Bradyrhizobium elkanii strain SEMIA 938, Used in Commercial Inoculants for Lupinus spp. in Brazil.</title>
        <authorList>
            <person name="Hungria M."/>
            <person name="Delamuta J.R.M."/>
            <person name="Ribeiro R.A."/>
            <person name="Nogueira M.A."/>
        </authorList>
    </citation>
    <scope>NUCLEOTIDE SEQUENCE [LARGE SCALE GENOMIC DNA]</scope>
    <source>
        <strain evidence="1 2">Semia 938</strain>
    </source>
</reference>
<proteinExistence type="predicted"/>
<evidence type="ECO:0000313" key="2">
    <source>
        <dbReference type="Proteomes" id="UP000305095"/>
    </source>
</evidence>